<organism evidence="2 3">
    <name type="scientific">Ascobolus immersus RN42</name>
    <dbReference type="NCBI Taxonomy" id="1160509"/>
    <lineage>
        <taxon>Eukaryota</taxon>
        <taxon>Fungi</taxon>
        <taxon>Dikarya</taxon>
        <taxon>Ascomycota</taxon>
        <taxon>Pezizomycotina</taxon>
        <taxon>Pezizomycetes</taxon>
        <taxon>Pezizales</taxon>
        <taxon>Ascobolaceae</taxon>
        <taxon>Ascobolus</taxon>
    </lineage>
</organism>
<reference evidence="2 3" key="1">
    <citation type="journal article" date="2018" name="Nat. Ecol. Evol.">
        <title>Pezizomycetes genomes reveal the molecular basis of ectomycorrhizal truffle lifestyle.</title>
        <authorList>
            <person name="Murat C."/>
            <person name="Payen T."/>
            <person name="Noel B."/>
            <person name="Kuo A."/>
            <person name="Morin E."/>
            <person name="Chen J."/>
            <person name="Kohler A."/>
            <person name="Krizsan K."/>
            <person name="Balestrini R."/>
            <person name="Da Silva C."/>
            <person name="Montanini B."/>
            <person name="Hainaut M."/>
            <person name="Levati E."/>
            <person name="Barry K.W."/>
            <person name="Belfiori B."/>
            <person name="Cichocki N."/>
            <person name="Clum A."/>
            <person name="Dockter R.B."/>
            <person name="Fauchery L."/>
            <person name="Guy J."/>
            <person name="Iotti M."/>
            <person name="Le Tacon F."/>
            <person name="Lindquist E.A."/>
            <person name="Lipzen A."/>
            <person name="Malagnac F."/>
            <person name="Mello A."/>
            <person name="Molinier V."/>
            <person name="Miyauchi S."/>
            <person name="Poulain J."/>
            <person name="Riccioni C."/>
            <person name="Rubini A."/>
            <person name="Sitrit Y."/>
            <person name="Splivallo R."/>
            <person name="Traeger S."/>
            <person name="Wang M."/>
            <person name="Zifcakova L."/>
            <person name="Wipf D."/>
            <person name="Zambonelli A."/>
            <person name="Paolocci F."/>
            <person name="Nowrousian M."/>
            <person name="Ottonello S."/>
            <person name="Baldrian P."/>
            <person name="Spatafora J.W."/>
            <person name="Henrissat B."/>
            <person name="Nagy L.G."/>
            <person name="Aury J.M."/>
            <person name="Wincker P."/>
            <person name="Grigoriev I.V."/>
            <person name="Bonfante P."/>
            <person name="Martin F.M."/>
        </authorList>
    </citation>
    <scope>NUCLEOTIDE SEQUENCE [LARGE SCALE GENOMIC DNA]</scope>
    <source>
        <strain evidence="2 3">RN42</strain>
    </source>
</reference>
<dbReference type="EMBL" id="ML119653">
    <property type="protein sequence ID" value="RPA85636.1"/>
    <property type="molecule type" value="Genomic_DNA"/>
</dbReference>
<name>A0A3N4IJ21_ASCIM</name>
<gene>
    <name evidence="2" type="ORF">BJ508DRAFT_302891</name>
</gene>
<dbReference type="Proteomes" id="UP000275078">
    <property type="component" value="Unassembled WGS sequence"/>
</dbReference>
<evidence type="ECO:0000256" key="1">
    <source>
        <dbReference type="SAM" id="MobiDB-lite"/>
    </source>
</evidence>
<evidence type="ECO:0000313" key="3">
    <source>
        <dbReference type="Proteomes" id="UP000275078"/>
    </source>
</evidence>
<accession>A0A3N4IJ21</accession>
<feature type="compositionally biased region" description="Basic and acidic residues" evidence="1">
    <location>
        <begin position="172"/>
        <end position="184"/>
    </location>
</feature>
<proteinExistence type="predicted"/>
<keyword evidence="3" id="KW-1185">Reference proteome</keyword>
<dbReference type="AlphaFoldDB" id="A0A3N4IJ21"/>
<feature type="compositionally biased region" description="Polar residues" evidence="1">
    <location>
        <begin position="68"/>
        <end position="92"/>
    </location>
</feature>
<protein>
    <submittedName>
        <fullName evidence="2">Uncharacterized protein</fullName>
    </submittedName>
</protein>
<sequence>MHYYELVKELRIKQQASSLSESRKTSRTYVCIQTAGFCIREKGSSESRITSGMATPELYLVPPMATTRASTSLGSSSTTYQASTSCNSQHPAKQQEPDDNTDLTRPPRSRLEITGGKSHFGVRVEFQDHTETSDEQEEQHHQTRVIIQPNHEWFKKEYVSNTSRNSQHRMKQKIEHGSHPDYAD</sequence>
<feature type="region of interest" description="Disordered" evidence="1">
    <location>
        <begin position="68"/>
        <end position="184"/>
    </location>
</feature>
<evidence type="ECO:0000313" key="2">
    <source>
        <dbReference type="EMBL" id="RPA85636.1"/>
    </source>
</evidence>